<dbReference type="Gene3D" id="4.10.810.10">
    <property type="entry name" value="Virus Scaffolding Protein, Chain A"/>
    <property type="match status" value="1"/>
</dbReference>
<accession>A0A1G6HAC4</accession>
<dbReference type="EMBL" id="FMYI01000002">
    <property type="protein sequence ID" value="SDB91220.1"/>
    <property type="molecule type" value="Genomic_DNA"/>
</dbReference>
<sequence>MMNVTVEEKKAFINWFLDHYKLKKRESMWILSYLTNHDQYLKHVHFTNYVRHCPRGVFMSTTCSKQLPFRFYKDHLITSDADKSFHELRLNQDDPIYIELSFEHDRHTPEYVAVLEENPYLPDDFHLSDDDKQFASKWLDETLYHAQKDRLTTEIDRALDNRDHLLFHELIQQLNAMKNTEQQKNSNP</sequence>
<dbReference type="OrthoDB" id="2155814at2"/>
<dbReference type="PIRSF" id="PIRSF007165">
    <property type="entry name" value="UCP007165"/>
    <property type="match status" value="1"/>
</dbReference>
<keyword evidence="4" id="KW-1185">Reference proteome</keyword>
<dbReference type="InterPro" id="IPR014957">
    <property type="entry name" value="IDEAL_dom"/>
</dbReference>
<dbReference type="Proteomes" id="UP000242949">
    <property type="component" value="Unassembled WGS sequence"/>
</dbReference>
<dbReference type="AlphaFoldDB" id="A0A1G6HAC4"/>
<dbReference type="HAMAP" id="MF_00760">
    <property type="entry name" value="UPF0302"/>
    <property type="match status" value="1"/>
</dbReference>
<proteinExistence type="inferred from homology"/>
<comment type="similarity">
    <text evidence="1">Belongs to the UPF0302 family.</text>
</comment>
<evidence type="ECO:0000256" key="1">
    <source>
        <dbReference type="HAMAP-Rule" id="MF_00760"/>
    </source>
</evidence>
<dbReference type="NCBIfam" id="NF002965">
    <property type="entry name" value="PRK03636.1"/>
    <property type="match status" value="1"/>
</dbReference>
<gene>
    <name evidence="3" type="ORF">SAMN05421734_102416</name>
</gene>
<dbReference type="RefSeq" id="WP_090793580.1">
    <property type="nucleotide sequence ID" value="NZ_FMYI01000002.1"/>
</dbReference>
<evidence type="ECO:0000259" key="2">
    <source>
        <dbReference type="SMART" id="SM00914"/>
    </source>
</evidence>
<dbReference type="InterPro" id="IPR014963">
    <property type="entry name" value="UPF0302_N"/>
</dbReference>
<dbReference type="SMART" id="SM00914">
    <property type="entry name" value="IDEAL"/>
    <property type="match status" value="1"/>
</dbReference>
<evidence type="ECO:0000313" key="3">
    <source>
        <dbReference type="EMBL" id="SDB91220.1"/>
    </source>
</evidence>
<dbReference type="Pfam" id="PF08864">
    <property type="entry name" value="UPF0302"/>
    <property type="match status" value="1"/>
</dbReference>
<organism evidence="3 4">
    <name type="scientific">Pelagirhabdus alkalitolerans</name>
    <dbReference type="NCBI Taxonomy" id="1612202"/>
    <lineage>
        <taxon>Bacteria</taxon>
        <taxon>Bacillati</taxon>
        <taxon>Bacillota</taxon>
        <taxon>Bacilli</taxon>
        <taxon>Bacillales</taxon>
        <taxon>Bacillaceae</taxon>
        <taxon>Pelagirhabdus</taxon>
    </lineage>
</organism>
<name>A0A1G6HAC4_9BACI</name>
<feature type="domain" description="IDEAL" evidence="2">
    <location>
        <begin position="138"/>
        <end position="174"/>
    </location>
</feature>
<protein>
    <recommendedName>
        <fullName evidence="1">UPF0302 protein SAMN05421734_102416</fullName>
    </recommendedName>
</protein>
<dbReference type="Pfam" id="PF08858">
    <property type="entry name" value="IDEAL"/>
    <property type="match status" value="1"/>
</dbReference>
<dbReference type="STRING" id="1612202.SAMN05421734_102416"/>
<dbReference type="InterPro" id="IPR011188">
    <property type="entry name" value="UPF0302"/>
</dbReference>
<dbReference type="Gene3D" id="3.40.1530.30">
    <property type="entry name" value="Uncharacterised family UPF0302, N-terminal domain"/>
    <property type="match status" value="1"/>
</dbReference>
<reference evidence="4" key="1">
    <citation type="submission" date="2016-09" db="EMBL/GenBank/DDBJ databases">
        <authorList>
            <person name="Varghese N."/>
            <person name="Submissions S."/>
        </authorList>
    </citation>
    <scope>NUCLEOTIDE SEQUENCE [LARGE SCALE GENOMIC DNA]</scope>
    <source>
        <strain evidence="4">S5</strain>
    </source>
</reference>
<evidence type="ECO:0000313" key="4">
    <source>
        <dbReference type="Proteomes" id="UP000242949"/>
    </source>
</evidence>
<dbReference type="InterPro" id="IPR038091">
    <property type="entry name" value="UPF0302_N_sf"/>
</dbReference>
<dbReference type="InterPro" id="IPR027393">
    <property type="entry name" value="Virus_scaffolding_prot_C"/>
</dbReference>